<dbReference type="EMBL" id="KN716236">
    <property type="protein sequence ID" value="KJH49389.1"/>
    <property type="molecule type" value="Genomic_DNA"/>
</dbReference>
<dbReference type="OrthoDB" id="5819952at2759"/>
<evidence type="ECO:0000313" key="2">
    <source>
        <dbReference type="Proteomes" id="UP000053766"/>
    </source>
</evidence>
<reference evidence="1 2" key="1">
    <citation type="submission" date="2013-11" db="EMBL/GenBank/DDBJ databases">
        <title>Draft genome of the bovine lungworm Dictyocaulus viviparus.</title>
        <authorList>
            <person name="Mitreva M."/>
        </authorList>
    </citation>
    <scope>NUCLEOTIDE SEQUENCE [LARGE SCALE GENOMIC DNA]</scope>
    <source>
        <strain evidence="1 2">HannoverDv2000</strain>
    </source>
</reference>
<dbReference type="AlphaFoldDB" id="A0A0D8Y037"/>
<evidence type="ECO:0000313" key="1">
    <source>
        <dbReference type="EMBL" id="KJH49389.1"/>
    </source>
</evidence>
<keyword evidence="2" id="KW-1185">Reference proteome</keyword>
<sequence length="77" mass="8754">MLCVDFRITTSHFIAGGRLIHSMTSTRPALFCIMLIVLQAFAQEKGKIYKQVAFSRDVPTWRSSMRVRQVSVSSSFI</sequence>
<name>A0A0D8Y037_DICVI</name>
<organism evidence="1 2">
    <name type="scientific">Dictyocaulus viviparus</name>
    <name type="common">Bovine lungworm</name>
    <dbReference type="NCBI Taxonomy" id="29172"/>
    <lineage>
        <taxon>Eukaryota</taxon>
        <taxon>Metazoa</taxon>
        <taxon>Ecdysozoa</taxon>
        <taxon>Nematoda</taxon>
        <taxon>Chromadorea</taxon>
        <taxon>Rhabditida</taxon>
        <taxon>Rhabditina</taxon>
        <taxon>Rhabditomorpha</taxon>
        <taxon>Strongyloidea</taxon>
        <taxon>Metastrongylidae</taxon>
        <taxon>Dictyocaulus</taxon>
    </lineage>
</organism>
<gene>
    <name evidence="1" type="ORF">DICVIV_04472</name>
</gene>
<dbReference type="Proteomes" id="UP000053766">
    <property type="component" value="Unassembled WGS sequence"/>
</dbReference>
<protein>
    <submittedName>
        <fullName evidence="1">Uncharacterized protein</fullName>
    </submittedName>
</protein>
<proteinExistence type="predicted"/>
<accession>A0A0D8Y037</accession>
<reference evidence="2" key="2">
    <citation type="journal article" date="2016" name="Sci. Rep.">
        <title>Dictyocaulus viviparus genome, variome and transcriptome elucidate lungworm biology and support future intervention.</title>
        <authorList>
            <person name="McNulty S.N."/>
            <person name="Strube C."/>
            <person name="Rosa B.A."/>
            <person name="Martin J.C."/>
            <person name="Tyagi R."/>
            <person name="Choi Y.J."/>
            <person name="Wang Q."/>
            <person name="Hallsworth Pepin K."/>
            <person name="Zhang X."/>
            <person name="Ozersky P."/>
            <person name="Wilson R.K."/>
            <person name="Sternberg P.W."/>
            <person name="Gasser R.B."/>
            <person name="Mitreva M."/>
        </authorList>
    </citation>
    <scope>NUCLEOTIDE SEQUENCE [LARGE SCALE GENOMIC DNA]</scope>
    <source>
        <strain evidence="2">HannoverDv2000</strain>
    </source>
</reference>